<dbReference type="RefSeq" id="WP_091615278.1">
    <property type="nucleotide sequence ID" value="NZ_FNNC01000005.1"/>
</dbReference>
<keyword evidence="1" id="KW-0540">Nuclease</keyword>
<dbReference type="EMBL" id="FNNC01000005">
    <property type="protein sequence ID" value="SDW77836.1"/>
    <property type="molecule type" value="Genomic_DNA"/>
</dbReference>
<accession>A0A1H2WBH5</accession>
<keyword evidence="2" id="KW-0378">Hydrolase</keyword>
<dbReference type="FunFam" id="3.30.420.10:FF:000045">
    <property type="entry name" value="3'-5' exonuclease DinG"/>
    <property type="match status" value="1"/>
</dbReference>
<evidence type="ECO:0000256" key="2">
    <source>
        <dbReference type="ARBA" id="ARBA00022801"/>
    </source>
</evidence>
<dbReference type="Pfam" id="PF00929">
    <property type="entry name" value="RNase_T"/>
    <property type="match status" value="1"/>
</dbReference>
<dbReference type="InterPro" id="IPR012337">
    <property type="entry name" value="RNaseH-like_sf"/>
</dbReference>
<dbReference type="PANTHER" id="PTHR30231:SF4">
    <property type="entry name" value="PROTEIN NEN2"/>
    <property type="match status" value="1"/>
</dbReference>
<dbReference type="InterPro" id="IPR013520">
    <property type="entry name" value="Ribonucl_H"/>
</dbReference>
<name>A0A1H2WBH5_9BACI</name>
<evidence type="ECO:0000313" key="5">
    <source>
        <dbReference type="EMBL" id="SDW77836.1"/>
    </source>
</evidence>
<keyword evidence="6" id="KW-1185">Reference proteome</keyword>
<organism evidence="5 6">
    <name type="scientific">Marinococcus luteus</name>
    <dbReference type="NCBI Taxonomy" id="1122204"/>
    <lineage>
        <taxon>Bacteria</taxon>
        <taxon>Bacillati</taxon>
        <taxon>Bacillota</taxon>
        <taxon>Bacilli</taxon>
        <taxon>Bacillales</taxon>
        <taxon>Bacillaceae</taxon>
        <taxon>Marinococcus</taxon>
    </lineage>
</organism>
<dbReference type="Proteomes" id="UP000199488">
    <property type="component" value="Unassembled WGS sequence"/>
</dbReference>
<feature type="domain" description="Exonuclease" evidence="4">
    <location>
        <begin position="47"/>
        <end position="217"/>
    </location>
</feature>
<protein>
    <submittedName>
        <fullName evidence="5">DNA polymerase-3 subunit epsilon</fullName>
    </submittedName>
</protein>
<gene>
    <name evidence="5" type="ORF">SAMN05421781_2348</name>
</gene>
<dbReference type="SUPFAM" id="SSF53098">
    <property type="entry name" value="Ribonuclease H-like"/>
    <property type="match status" value="1"/>
</dbReference>
<proteinExistence type="predicted"/>
<dbReference type="PANTHER" id="PTHR30231">
    <property type="entry name" value="DNA POLYMERASE III SUBUNIT EPSILON"/>
    <property type="match status" value="1"/>
</dbReference>
<dbReference type="Gene3D" id="3.30.420.10">
    <property type="entry name" value="Ribonuclease H-like superfamily/Ribonuclease H"/>
    <property type="match status" value="1"/>
</dbReference>
<evidence type="ECO:0000313" key="6">
    <source>
        <dbReference type="Proteomes" id="UP000199488"/>
    </source>
</evidence>
<dbReference type="SMART" id="SM00479">
    <property type="entry name" value="EXOIII"/>
    <property type="match status" value="1"/>
</dbReference>
<dbReference type="GO" id="GO:0003676">
    <property type="term" value="F:nucleic acid binding"/>
    <property type="evidence" value="ECO:0007669"/>
    <property type="project" value="InterPro"/>
</dbReference>
<reference evidence="5 6" key="1">
    <citation type="submission" date="2016-10" db="EMBL/GenBank/DDBJ databases">
        <authorList>
            <person name="de Groot N.N."/>
        </authorList>
    </citation>
    <scope>NUCLEOTIDE SEQUENCE [LARGE SCALE GENOMIC DNA]</scope>
    <source>
        <strain evidence="5 6">DSM 23126</strain>
    </source>
</reference>
<dbReference type="GO" id="GO:0005829">
    <property type="term" value="C:cytosol"/>
    <property type="evidence" value="ECO:0007669"/>
    <property type="project" value="TreeGrafter"/>
</dbReference>
<dbReference type="CDD" id="cd06127">
    <property type="entry name" value="DEDDh"/>
    <property type="match status" value="1"/>
</dbReference>
<evidence type="ECO:0000259" key="4">
    <source>
        <dbReference type="SMART" id="SM00479"/>
    </source>
</evidence>
<dbReference type="InterPro" id="IPR036397">
    <property type="entry name" value="RNaseH_sf"/>
</dbReference>
<dbReference type="NCBIfam" id="NF005836">
    <property type="entry name" value="PRK07740.1"/>
    <property type="match status" value="1"/>
</dbReference>
<evidence type="ECO:0000256" key="1">
    <source>
        <dbReference type="ARBA" id="ARBA00022722"/>
    </source>
</evidence>
<dbReference type="STRING" id="1122204.SAMN05421781_2348"/>
<dbReference type="OrthoDB" id="9804290at2"/>
<dbReference type="AlphaFoldDB" id="A0A1H2WBH5"/>
<dbReference type="GO" id="GO:0008408">
    <property type="term" value="F:3'-5' exonuclease activity"/>
    <property type="evidence" value="ECO:0007669"/>
    <property type="project" value="TreeGrafter"/>
</dbReference>
<evidence type="ECO:0000256" key="3">
    <source>
        <dbReference type="ARBA" id="ARBA00022839"/>
    </source>
</evidence>
<sequence>MFQWMRSISSRFGGLDSTNPQHQSFMRQLQKDVKAEQPLQKSLSSLNVTVLDLETSGFNADAGDKILSMGAIKIKHNRLVRDDAFYTLVHEPEAVSPEVSEVTGLTAEELEADGQSISEALEQFYQFAQADILVAHHASHERKFLQKYTYRTMGTNLQHRLLDTSFVFSIAAPDFEFRSLDDCCNYYDIPIKGRHNALGDAIMAAELWTRSIQTVQELGYETLQDVYAHLSHRRR</sequence>
<keyword evidence="3" id="KW-0269">Exonuclease</keyword>